<name>A0ACB8YKG0_ARCLA</name>
<protein>
    <submittedName>
        <fullName evidence="1">Uncharacterized protein</fullName>
    </submittedName>
</protein>
<comment type="caution">
    <text evidence="1">The sequence shown here is derived from an EMBL/GenBank/DDBJ whole genome shotgun (WGS) entry which is preliminary data.</text>
</comment>
<reference evidence="1 2" key="2">
    <citation type="journal article" date="2022" name="Mol. Ecol. Resour.">
        <title>The genomes of chicory, endive, great burdock and yacon provide insights into Asteraceae paleo-polyploidization history and plant inulin production.</title>
        <authorList>
            <person name="Fan W."/>
            <person name="Wang S."/>
            <person name="Wang H."/>
            <person name="Wang A."/>
            <person name="Jiang F."/>
            <person name="Liu H."/>
            <person name="Zhao H."/>
            <person name="Xu D."/>
            <person name="Zhang Y."/>
        </authorList>
    </citation>
    <scope>NUCLEOTIDE SEQUENCE [LARGE SCALE GENOMIC DNA]</scope>
    <source>
        <strain evidence="2">cv. Niubang</strain>
    </source>
</reference>
<sequence length="107" mass="11948">MLDTAIWFEAYASFCRTAASCLPDSNHQTKLSQHLQDAAVDPAEPRRRDRTEQPISNCYRAPIVTKTQLAVYATAQPRPRPKAVCNMNPTNSSYTVSNPDPHFQQAA</sequence>
<evidence type="ECO:0000313" key="1">
    <source>
        <dbReference type="EMBL" id="KAI3684520.1"/>
    </source>
</evidence>
<dbReference type="Proteomes" id="UP001055879">
    <property type="component" value="Linkage Group LG12"/>
</dbReference>
<organism evidence="1 2">
    <name type="scientific">Arctium lappa</name>
    <name type="common">Greater burdock</name>
    <name type="synonym">Lappa major</name>
    <dbReference type="NCBI Taxonomy" id="4217"/>
    <lineage>
        <taxon>Eukaryota</taxon>
        <taxon>Viridiplantae</taxon>
        <taxon>Streptophyta</taxon>
        <taxon>Embryophyta</taxon>
        <taxon>Tracheophyta</taxon>
        <taxon>Spermatophyta</taxon>
        <taxon>Magnoliopsida</taxon>
        <taxon>eudicotyledons</taxon>
        <taxon>Gunneridae</taxon>
        <taxon>Pentapetalae</taxon>
        <taxon>asterids</taxon>
        <taxon>campanulids</taxon>
        <taxon>Asterales</taxon>
        <taxon>Asteraceae</taxon>
        <taxon>Carduoideae</taxon>
        <taxon>Cardueae</taxon>
        <taxon>Arctiinae</taxon>
        <taxon>Arctium</taxon>
    </lineage>
</organism>
<proteinExistence type="predicted"/>
<evidence type="ECO:0000313" key="2">
    <source>
        <dbReference type="Proteomes" id="UP001055879"/>
    </source>
</evidence>
<keyword evidence="2" id="KW-1185">Reference proteome</keyword>
<accession>A0ACB8YKG0</accession>
<gene>
    <name evidence="1" type="ORF">L6452_33744</name>
</gene>
<reference evidence="2" key="1">
    <citation type="journal article" date="2022" name="Mol. Ecol. Resour.">
        <title>The genomes of chicory, endive, great burdock and yacon provide insights into Asteraceae palaeo-polyploidization history and plant inulin production.</title>
        <authorList>
            <person name="Fan W."/>
            <person name="Wang S."/>
            <person name="Wang H."/>
            <person name="Wang A."/>
            <person name="Jiang F."/>
            <person name="Liu H."/>
            <person name="Zhao H."/>
            <person name="Xu D."/>
            <person name="Zhang Y."/>
        </authorList>
    </citation>
    <scope>NUCLEOTIDE SEQUENCE [LARGE SCALE GENOMIC DNA]</scope>
    <source>
        <strain evidence="2">cv. Niubang</strain>
    </source>
</reference>
<dbReference type="EMBL" id="CM042058">
    <property type="protein sequence ID" value="KAI3684520.1"/>
    <property type="molecule type" value="Genomic_DNA"/>
</dbReference>